<keyword evidence="2" id="KW-0472">Membrane</keyword>
<sequence>MSNQSPQNIKDQRRAEARQYYEEQEANAARRERRRRRISLFVVGAMILSFAAPTLAFLFQ</sequence>
<feature type="compositionally biased region" description="Basic and acidic residues" evidence="1">
    <location>
        <begin position="10"/>
        <end position="21"/>
    </location>
</feature>
<keyword evidence="2" id="KW-1133">Transmembrane helix</keyword>
<keyword evidence="2" id="KW-0812">Transmembrane</keyword>
<evidence type="ECO:0000256" key="1">
    <source>
        <dbReference type="SAM" id="MobiDB-lite"/>
    </source>
</evidence>
<organism evidence="3">
    <name type="scientific">Jonesiaceae bacterium BS-20</name>
    <dbReference type="NCBI Taxonomy" id="3120821"/>
    <lineage>
        <taxon>Bacteria</taxon>
        <taxon>Bacillati</taxon>
        <taxon>Actinomycetota</taxon>
        <taxon>Actinomycetes</taxon>
        <taxon>Micrococcales</taxon>
        <taxon>Jonesiaceae</taxon>
    </lineage>
</organism>
<feature type="region of interest" description="Disordered" evidence="1">
    <location>
        <begin position="1"/>
        <end position="32"/>
    </location>
</feature>
<proteinExistence type="predicted"/>
<evidence type="ECO:0000313" key="3">
    <source>
        <dbReference type="EMBL" id="XBH22010.1"/>
    </source>
</evidence>
<reference evidence="3" key="1">
    <citation type="submission" date="2024-02" db="EMBL/GenBank/DDBJ databases">
        <title>Tomenella chthoni gen. nov. sp. nov., a member of the family Jonesiaceae isolated from bat guano.</title>
        <authorList>
            <person name="Miller S.L."/>
            <person name="King J."/>
            <person name="Sankaranarayanan K."/>
            <person name="Lawson P.A."/>
        </authorList>
    </citation>
    <scope>NUCLEOTIDE SEQUENCE</scope>
    <source>
        <strain evidence="3">BS-20</strain>
    </source>
</reference>
<feature type="transmembrane region" description="Helical" evidence="2">
    <location>
        <begin position="38"/>
        <end position="59"/>
    </location>
</feature>
<dbReference type="EMBL" id="CP146203">
    <property type="protein sequence ID" value="XBH22010.1"/>
    <property type="molecule type" value="Genomic_DNA"/>
</dbReference>
<gene>
    <name evidence="3" type="ORF">V5R04_01920</name>
</gene>
<dbReference type="AlphaFoldDB" id="A0AAU7DY82"/>
<protein>
    <submittedName>
        <fullName evidence="3">Uncharacterized protein</fullName>
    </submittedName>
</protein>
<evidence type="ECO:0000256" key="2">
    <source>
        <dbReference type="SAM" id="Phobius"/>
    </source>
</evidence>
<accession>A0AAU7DY82</accession>
<name>A0AAU7DY82_9MICO</name>